<organism evidence="4 5">
    <name type="scientific">Olea europaea subsp. europaea</name>
    <dbReference type="NCBI Taxonomy" id="158383"/>
    <lineage>
        <taxon>Eukaryota</taxon>
        <taxon>Viridiplantae</taxon>
        <taxon>Streptophyta</taxon>
        <taxon>Embryophyta</taxon>
        <taxon>Tracheophyta</taxon>
        <taxon>Spermatophyta</taxon>
        <taxon>Magnoliopsida</taxon>
        <taxon>eudicotyledons</taxon>
        <taxon>Gunneridae</taxon>
        <taxon>Pentapetalae</taxon>
        <taxon>asterids</taxon>
        <taxon>lamiids</taxon>
        <taxon>Lamiales</taxon>
        <taxon>Oleaceae</taxon>
        <taxon>Oleeae</taxon>
        <taxon>Olea</taxon>
    </lineage>
</organism>
<dbReference type="PANTHER" id="PTHR45676">
    <property type="entry name" value="RING-H2 FINGER PROTEIN ATL51-RELATED"/>
    <property type="match status" value="1"/>
</dbReference>
<comment type="caution">
    <text evidence="4">The sequence shown here is derived from an EMBL/GenBank/DDBJ whole genome shotgun (WGS) entry which is preliminary data.</text>
</comment>
<feature type="transmembrane region" description="Helical" evidence="2">
    <location>
        <begin position="12"/>
        <end position="38"/>
    </location>
</feature>
<keyword evidence="1" id="KW-0479">Metal-binding</keyword>
<evidence type="ECO:0000313" key="4">
    <source>
        <dbReference type="EMBL" id="CAA2956622.1"/>
    </source>
</evidence>
<dbReference type="Gramene" id="OE9A091994T1">
    <property type="protein sequence ID" value="OE9A091994C1"/>
    <property type="gene ID" value="OE9A091994"/>
</dbReference>
<keyword evidence="5" id="KW-1185">Reference proteome</keyword>
<dbReference type="SUPFAM" id="SSF57850">
    <property type="entry name" value="RING/U-box"/>
    <property type="match status" value="1"/>
</dbReference>
<keyword evidence="1" id="KW-0863">Zinc-finger</keyword>
<dbReference type="SMART" id="SM00184">
    <property type="entry name" value="RING"/>
    <property type="match status" value="1"/>
</dbReference>
<keyword evidence="2" id="KW-0472">Membrane</keyword>
<proteinExistence type="predicted"/>
<feature type="domain" description="RING-type" evidence="3">
    <location>
        <begin position="89"/>
        <end position="131"/>
    </location>
</feature>
<dbReference type="InterPro" id="IPR013083">
    <property type="entry name" value="Znf_RING/FYVE/PHD"/>
</dbReference>
<dbReference type="CDD" id="cd16461">
    <property type="entry name" value="RING-H2_EL5-like"/>
    <property type="match status" value="1"/>
</dbReference>
<evidence type="ECO:0000313" key="5">
    <source>
        <dbReference type="Proteomes" id="UP000594638"/>
    </source>
</evidence>
<dbReference type="GO" id="GO:0008270">
    <property type="term" value="F:zinc ion binding"/>
    <property type="evidence" value="ECO:0007669"/>
    <property type="project" value="UniProtKB-KW"/>
</dbReference>
<name>A0A8S0PX33_OLEEU</name>
<dbReference type="OrthoDB" id="8062037at2759"/>
<dbReference type="AlphaFoldDB" id="A0A8S0PX33"/>
<evidence type="ECO:0000256" key="1">
    <source>
        <dbReference type="PROSITE-ProRule" id="PRU00175"/>
    </source>
</evidence>
<sequence length="167" mass="18385">MDDQNYHGAVEITPLFVGFLGVMTGALLVAIFHCIMVICHSMSTTQTSTNSTNQMQRIPRNSQELMRRNSTVQLVVTSKYSKECKEEVCAVCLSEFKEGDEVWVLPECAHIFHVLCINQWLQNHPSCPLCRVNTGLAPLSLFVGSLPESGGVPPPDLYRVQDSGASG</sequence>
<accession>A0A8S0PX33</accession>
<protein>
    <submittedName>
        <fullName evidence="4">RING-H2 finger ATL51-like</fullName>
    </submittedName>
</protein>
<dbReference type="GO" id="GO:0016567">
    <property type="term" value="P:protein ubiquitination"/>
    <property type="evidence" value="ECO:0007669"/>
    <property type="project" value="TreeGrafter"/>
</dbReference>
<dbReference type="PANTHER" id="PTHR45676:SF167">
    <property type="entry name" value="RING-TYPE E3 UBIQUITIN TRANSFERASE"/>
    <property type="match status" value="1"/>
</dbReference>
<keyword evidence="1" id="KW-0862">Zinc</keyword>
<reference evidence="4 5" key="1">
    <citation type="submission" date="2019-12" db="EMBL/GenBank/DDBJ databases">
        <authorList>
            <person name="Alioto T."/>
            <person name="Alioto T."/>
            <person name="Gomez Garrido J."/>
        </authorList>
    </citation>
    <scope>NUCLEOTIDE SEQUENCE [LARGE SCALE GENOMIC DNA]</scope>
</reference>
<keyword evidence="2" id="KW-0812">Transmembrane</keyword>
<gene>
    <name evidence="4" type="ORF">OLEA9_A091994</name>
</gene>
<evidence type="ECO:0000256" key="2">
    <source>
        <dbReference type="SAM" id="Phobius"/>
    </source>
</evidence>
<evidence type="ECO:0000259" key="3">
    <source>
        <dbReference type="PROSITE" id="PS50089"/>
    </source>
</evidence>
<keyword evidence="2" id="KW-1133">Transmembrane helix</keyword>
<dbReference type="Proteomes" id="UP000594638">
    <property type="component" value="Unassembled WGS sequence"/>
</dbReference>
<dbReference type="PROSITE" id="PS50089">
    <property type="entry name" value="ZF_RING_2"/>
    <property type="match status" value="1"/>
</dbReference>
<dbReference type="InterPro" id="IPR001841">
    <property type="entry name" value="Znf_RING"/>
</dbReference>
<dbReference type="Gene3D" id="3.30.40.10">
    <property type="entry name" value="Zinc/RING finger domain, C3HC4 (zinc finger)"/>
    <property type="match status" value="1"/>
</dbReference>
<dbReference type="Pfam" id="PF13639">
    <property type="entry name" value="zf-RING_2"/>
    <property type="match status" value="1"/>
</dbReference>
<dbReference type="EMBL" id="CACTIH010000192">
    <property type="protein sequence ID" value="CAA2956622.1"/>
    <property type="molecule type" value="Genomic_DNA"/>
</dbReference>